<dbReference type="Proteomes" id="UP000247233">
    <property type="component" value="Unassembled WGS sequence"/>
</dbReference>
<dbReference type="RefSeq" id="XP_025396317.1">
    <property type="nucleotide sequence ID" value="XM_025543987.1"/>
</dbReference>
<dbReference type="GeneID" id="37066224"/>
<name>A0A317VCK9_9EURO</name>
<dbReference type="VEuPathDB" id="FungiDB:BO70DRAFT_365126"/>
<reference evidence="2 3" key="1">
    <citation type="submission" date="2016-12" db="EMBL/GenBank/DDBJ databases">
        <title>The genomes of Aspergillus section Nigri reveals drivers in fungal speciation.</title>
        <authorList>
            <consortium name="DOE Joint Genome Institute"/>
            <person name="Vesth T.C."/>
            <person name="Nybo J."/>
            <person name="Theobald S."/>
            <person name="Brandl J."/>
            <person name="Frisvad J.C."/>
            <person name="Nielsen K.F."/>
            <person name="Lyhne E.K."/>
            <person name="Kogle M.E."/>
            <person name="Kuo A."/>
            <person name="Riley R."/>
            <person name="Clum A."/>
            <person name="Nolan M."/>
            <person name="Lipzen A."/>
            <person name="Salamov A."/>
            <person name="Henrissat B."/>
            <person name="Wiebenga A."/>
            <person name="De Vries R.P."/>
            <person name="Grigoriev I.V."/>
            <person name="Mortensen U.H."/>
            <person name="Andersen M.R."/>
            <person name="Baker S.E."/>
        </authorList>
    </citation>
    <scope>NUCLEOTIDE SEQUENCE [LARGE SCALE GENOMIC DNA]</scope>
    <source>
        <strain evidence="2 3">CBS 117.55</strain>
    </source>
</reference>
<feature type="region of interest" description="Disordered" evidence="1">
    <location>
        <begin position="110"/>
        <end position="142"/>
    </location>
</feature>
<accession>A0A317VCK9</accession>
<protein>
    <submittedName>
        <fullName evidence="2">Uncharacterized protein</fullName>
    </submittedName>
</protein>
<organism evidence="2 3">
    <name type="scientific">Aspergillus heteromorphus CBS 117.55</name>
    <dbReference type="NCBI Taxonomy" id="1448321"/>
    <lineage>
        <taxon>Eukaryota</taxon>
        <taxon>Fungi</taxon>
        <taxon>Dikarya</taxon>
        <taxon>Ascomycota</taxon>
        <taxon>Pezizomycotina</taxon>
        <taxon>Eurotiomycetes</taxon>
        <taxon>Eurotiomycetidae</taxon>
        <taxon>Eurotiales</taxon>
        <taxon>Aspergillaceae</taxon>
        <taxon>Aspergillus</taxon>
        <taxon>Aspergillus subgen. Circumdati</taxon>
    </lineage>
</organism>
<keyword evidence="3" id="KW-1185">Reference proteome</keyword>
<sequence>MPSVAPPRRDVIRPDCGPPLFSRSHFVSSDFNVPVVQETIVETRQARLSGQWARQKASAHAGRGWLRYSTQLVALCSCTNAEGGRMSGRACRPQASEGPAAEGWLIGSVQSQTRSHHRSVARRQTDRQSSRSRISVAGSCRQREHAATTQLIPSI</sequence>
<comment type="caution">
    <text evidence="2">The sequence shown here is derived from an EMBL/GenBank/DDBJ whole genome shotgun (WGS) entry which is preliminary data.</text>
</comment>
<evidence type="ECO:0000256" key="1">
    <source>
        <dbReference type="SAM" id="MobiDB-lite"/>
    </source>
</evidence>
<proteinExistence type="predicted"/>
<gene>
    <name evidence="2" type="ORF">BO70DRAFT_365126</name>
</gene>
<dbReference type="AlphaFoldDB" id="A0A317VCK9"/>
<evidence type="ECO:0000313" key="2">
    <source>
        <dbReference type="EMBL" id="PWY71725.1"/>
    </source>
</evidence>
<dbReference type="EMBL" id="MSFL01000027">
    <property type="protein sequence ID" value="PWY71725.1"/>
    <property type="molecule type" value="Genomic_DNA"/>
</dbReference>
<evidence type="ECO:0000313" key="3">
    <source>
        <dbReference type="Proteomes" id="UP000247233"/>
    </source>
</evidence>